<dbReference type="Pfam" id="PF19190">
    <property type="entry name" value="BACON_2"/>
    <property type="match status" value="5"/>
</dbReference>
<organism evidence="3 4">
    <name type="scientific">Dictyobacter arantiisoli</name>
    <dbReference type="NCBI Taxonomy" id="2014874"/>
    <lineage>
        <taxon>Bacteria</taxon>
        <taxon>Bacillati</taxon>
        <taxon>Chloroflexota</taxon>
        <taxon>Ktedonobacteria</taxon>
        <taxon>Ktedonobacterales</taxon>
        <taxon>Dictyobacteraceae</taxon>
        <taxon>Dictyobacter</taxon>
    </lineage>
</organism>
<feature type="domain" description="BACON" evidence="2">
    <location>
        <begin position="419"/>
        <end position="484"/>
    </location>
</feature>
<dbReference type="OrthoDB" id="136006at2"/>
<feature type="domain" description="BACON" evidence="2">
    <location>
        <begin position="759"/>
        <end position="832"/>
    </location>
</feature>
<keyword evidence="4" id="KW-1185">Reference proteome</keyword>
<keyword evidence="1" id="KW-0472">Membrane</keyword>
<feature type="domain" description="BACON" evidence="2">
    <location>
        <begin position="881"/>
        <end position="960"/>
    </location>
</feature>
<feature type="domain" description="BACON" evidence="2">
    <location>
        <begin position="994"/>
        <end position="1068"/>
    </location>
</feature>
<protein>
    <recommendedName>
        <fullName evidence="2">BACON domain-containing protein</fullName>
    </recommendedName>
</protein>
<proteinExistence type="predicted"/>
<feature type="domain" description="BACON" evidence="2">
    <location>
        <begin position="658"/>
        <end position="733"/>
    </location>
</feature>
<sequence length="1183" mass="123632">MNQCLRCNRPCSVSAIFCELCLLHLQQHHHSHDQAGEQSYLEEAVAAEDVVDAPAFEHALAPADPSIITIDQTNLSQSDLSSATVLMVIAYADENKNSQDIEQNDFPIADVDKDIFPRDAEQNNFPVDYAPELDTSLQRLNDAARLIAESDPEAGQNGRGPRASRLTPLCDISAEIQRASTNPLPGSAFATQPVLRKPLDEHLPDLWPWLHSTETDEEKDAWINNYDPLQSRQFPSSAESRKIEDEDIQRAFRERLAIVWEGVKHEPQKSFRVLLLCISLLAVIALIADAAMISFLAQGKPAGTVTMAPTLTLSTRFANHGDLVTLRLRNFPTSSSVAISHDIQEQVSLQNVSNIVQVNALGAKDVVLLVEDGWEPGGHTIVAEDERTRYTASAMLVVGVGSTRPGHLELQSNAVNLGPQYQGANSFQTIRLDNSGGGTINWSASSSDAWLLLSPNNGMFSDHQEIQIAADRTYLKPGNYQGKITFFSNVSEPQVLIIQMQVLALPANAGAVMSISPALMSFTAVDGLSDPHSQSLVMTNPGTKALYWTISNQAPRSTSDSNSYLQSLITTTSWLHPEVTSGKVVPGSTVNIPLVVHSAALLPGTYTSVLTFVTQSGQSALNSPQLVTITLTVQPRCGLTVSTGMLTFNALAGQASIGNQVLSLMGNASCSGSVNWNATSSARWLAIAPASGQLKGSAPATSTVTVNPVGLGVGTYSGTITITVAQSTQTVSVLLVVQNPPPPGAPIIGASPLNLNFSVTQGQMNPPGQTITLTNTGASALIWNISTSPLDSWLNVLQSQNVIAPGQTGSLVVNVSTAGLTAGSYSGSIALSGVDINGNPAGGSPQTIAIHLTVEAPCALTLPSASTLAFTATQGQQSNPTPIQVAITASGNCNWPVTWQASYDTSAGWLNLSANNGTFTTSGQSSTLVVSPSLVGLAPGDVHTTIKISATDNMGAIVQGSPQALVVDMLVMAPCSLQSNASSLNFTVTQGQVSNMQNILLNMTGNCSLPVTWKAQANNSWLNLGGNAGSDNGHGSSLGVSVDATSLQIGSYNDTIIFSSTGSGGASVSNTPTIPITVNVVGATVNLTVNSCDAVLCTTPMPFAGANVTLSDSAGNIVASGITDSQGNLTLSNVPMGVYTVTVAGTDVSNVTFTSSTSLTVSGSVVNMTIGTSPSSTPSAVIP</sequence>
<dbReference type="EMBL" id="BIXY01000041">
    <property type="protein sequence ID" value="GCF09331.1"/>
    <property type="molecule type" value="Genomic_DNA"/>
</dbReference>
<evidence type="ECO:0000313" key="3">
    <source>
        <dbReference type="EMBL" id="GCF09331.1"/>
    </source>
</evidence>
<evidence type="ECO:0000313" key="4">
    <source>
        <dbReference type="Proteomes" id="UP000322530"/>
    </source>
</evidence>
<dbReference type="InterPro" id="IPR013783">
    <property type="entry name" value="Ig-like_fold"/>
</dbReference>
<dbReference type="Proteomes" id="UP000322530">
    <property type="component" value="Unassembled WGS sequence"/>
</dbReference>
<feature type="transmembrane region" description="Helical" evidence="1">
    <location>
        <begin position="273"/>
        <end position="297"/>
    </location>
</feature>
<comment type="caution">
    <text evidence="3">The sequence shown here is derived from an EMBL/GenBank/DDBJ whole genome shotgun (WGS) entry which is preliminary data.</text>
</comment>
<evidence type="ECO:0000256" key="1">
    <source>
        <dbReference type="SAM" id="Phobius"/>
    </source>
</evidence>
<keyword evidence="1" id="KW-1133">Transmembrane helix</keyword>
<evidence type="ECO:0000259" key="2">
    <source>
        <dbReference type="Pfam" id="PF19190"/>
    </source>
</evidence>
<dbReference type="RefSeq" id="WP_149402274.1">
    <property type="nucleotide sequence ID" value="NZ_BIXY01000041.1"/>
</dbReference>
<dbReference type="AlphaFoldDB" id="A0A5A5TCT3"/>
<gene>
    <name evidence="3" type="ORF">KDI_28950</name>
</gene>
<dbReference type="InterPro" id="IPR024361">
    <property type="entry name" value="BACON"/>
</dbReference>
<keyword evidence="1" id="KW-0812">Transmembrane</keyword>
<dbReference type="SUPFAM" id="SSF49478">
    <property type="entry name" value="Cna protein B-type domain"/>
    <property type="match status" value="1"/>
</dbReference>
<accession>A0A5A5TCT3</accession>
<name>A0A5A5TCT3_9CHLR</name>
<reference evidence="3 4" key="1">
    <citation type="submission" date="2019-01" db="EMBL/GenBank/DDBJ databases">
        <title>Draft genome sequence of Dictyobacter sp. Uno17.</title>
        <authorList>
            <person name="Wang C.M."/>
            <person name="Zheng Y."/>
            <person name="Sakai Y."/>
            <person name="Abe K."/>
            <person name="Yokota A."/>
            <person name="Yabe S."/>
        </authorList>
    </citation>
    <scope>NUCLEOTIDE SEQUENCE [LARGE SCALE GENOMIC DNA]</scope>
    <source>
        <strain evidence="3 4">Uno17</strain>
    </source>
</reference>
<dbReference type="Gene3D" id="2.60.40.10">
    <property type="entry name" value="Immunoglobulins"/>
    <property type="match status" value="3"/>
</dbReference>